<sequence>MRNEEDCSKIHRYLFSDMYLSDKAIELSKKATIKRFADRNKDEFYHRYINWKRKENEIIIFTLYAYADLKINKEFDCIFNINDPDEFVFEKFTLTQSIYEGWAPTDTVDNGHKNLLVFKFENEIPKILFKLHKEETHGDTRPKDHIKLGFCNQKDFEAIANGLKKYHLLREKYGTEYWKYEDEEIEE</sequence>
<dbReference type="RefSeq" id="WP_202005285.1">
    <property type="nucleotide sequence ID" value="NZ_JAERSF010000004.1"/>
</dbReference>
<accession>A0ABS1KGX4</accession>
<dbReference type="Proteomes" id="UP000603728">
    <property type="component" value="Unassembled WGS sequence"/>
</dbReference>
<keyword evidence="2" id="KW-1185">Reference proteome</keyword>
<comment type="caution">
    <text evidence="1">The sequence shown here is derived from an EMBL/GenBank/DDBJ whole genome shotgun (WGS) entry which is preliminary data.</text>
</comment>
<gene>
    <name evidence="1" type="ORF">JI750_17715</name>
</gene>
<protein>
    <submittedName>
        <fullName evidence="1">Uncharacterized protein</fullName>
    </submittedName>
</protein>
<organism evidence="1 2">
    <name type="scientific">Flavobacterium tagetis</name>
    <dbReference type="NCBI Taxonomy" id="2801336"/>
    <lineage>
        <taxon>Bacteria</taxon>
        <taxon>Pseudomonadati</taxon>
        <taxon>Bacteroidota</taxon>
        <taxon>Flavobacteriia</taxon>
        <taxon>Flavobacteriales</taxon>
        <taxon>Flavobacteriaceae</taxon>
        <taxon>Flavobacterium</taxon>
    </lineage>
</organism>
<evidence type="ECO:0000313" key="1">
    <source>
        <dbReference type="EMBL" id="MBL0738738.1"/>
    </source>
</evidence>
<reference evidence="1 2" key="1">
    <citation type="submission" date="2021-01" db="EMBL/GenBank/DDBJ databases">
        <title>Genome seq and assembly of Flavobacterium sp. GN10.</title>
        <authorList>
            <person name="Chhetri G."/>
        </authorList>
    </citation>
    <scope>NUCLEOTIDE SEQUENCE [LARGE SCALE GENOMIC DNA]</scope>
    <source>
        <strain evidence="1 2">GN10</strain>
    </source>
</reference>
<dbReference type="EMBL" id="JAERSF010000004">
    <property type="protein sequence ID" value="MBL0738738.1"/>
    <property type="molecule type" value="Genomic_DNA"/>
</dbReference>
<proteinExistence type="predicted"/>
<name>A0ABS1KGX4_9FLAO</name>
<evidence type="ECO:0000313" key="2">
    <source>
        <dbReference type="Proteomes" id="UP000603728"/>
    </source>
</evidence>